<dbReference type="PANTHER" id="PTHR43784:SF2">
    <property type="entry name" value="GDSL-LIKE LIPASE_ACYLHYDROLASE, PUTATIVE (AFU_ORTHOLOGUE AFUA_2G00820)-RELATED"/>
    <property type="match status" value="1"/>
</dbReference>
<dbReference type="InterPro" id="IPR036514">
    <property type="entry name" value="SGNH_hydro_sf"/>
</dbReference>
<evidence type="ECO:0000313" key="3">
    <source>
        <dbReference type="Proteomes" id="UP000275356"/>
    </source>
</evidence>
<reference evidence="2 3" key="1">
    <citation type="submission" date="2018-11" db="EMBL/GenBank/DDBJ databases">
        <title>Sequencing the genomes of 1000 actinobacteria strains.</title>
        <authorList>
            <person name="Klenk H.-P."/>
        </authorList>
    </citation>
    <scope>NUCLEOTIDE SEQUENCE [LARGE SCALE GENOMIC DNA]</scope>
    <source>
        <strain evidence="2 3">DSM 13521</strain>
    </source>
</reference>
<proteinExistence type="predicted"/>
<dbReference type="AlphaFoldDB" id="A0A3N2D9A7"/>
<evidence type="ECO:0000259" key="1">
    <source>
        <dbReference type="Pfam" id="PF13472"/>
    </source>
</evidence>
<dbReference type="Gene3D" id="3.40.50.1110">
    <property type="entry name" value="SGNH hydrolase"/>
    <property type="match status" value="1"/>
</dbReference>
<name>A0A3N2D9A7_9MICO</name>
<feature type="domain" description="SGNH hydrolase-type esterase" evidence="1">
    <location>
        <begin position="9"/>
        <end position="183"/>
    </location>
</feature>
<dbReference type="InterPro" id="IPR013830">
    <property type="entry name" value="SGNH_hydro"/>
</dbReference>
<evidence type="ECO:0000313" key="2">
    <source>
        <dbReference type="EMBL" id="ROR96375.1"/>
    </source>
</evidence>
<gene>
    <name evidence="2" type="ORF">EDD28_0958</name>
</gene>
<dbReference type="Proteomes" id="UP000275356">
    <property type="component" value="Unassembled WGS sequence"/>
</dbReference>
<dbReference type="RefSeq" id="WP_123738563.1">
    <property type="nucleotide sequence ID" value="NZ_RKHQ01000001.1"/>
</dbReference>
<accession>A0A3N2D9A7</accession>
<sequence>MSAAVRYVAIGDSFTEGVGDEVAGTPRGWADLVAAGLADRHGEIDYANLAIRGRLLRPIATTQVDQVLALDPLPTMVTINGGGNDMLRRGMDAATLLGLIRTAAARVADAGIEPVLLAGPDPSARLPMPALVHDRGAELTDGVAALAEETGTRFVNVFADEEIREPRYWSADRLHLNPHGHRRAADLVLAGLGIPQPARGSVPPLAARPRLVDDAAFYGRYVLPWLGRRLWRRSSGDGRVAKLPTWTRVTAGTTGAGDA</sequence>
<dbReference type="Pfam" id="PF13472">
    <property type="entry name" value="Lipase_GDSL_2"/>
    <property type="match status" value="1"/>
</dbReference>
<dbReference type="EMBL" id="RKHQ01000001">
    <property type="protein sequence ID" value="ROR96375.1"/>
    <property type="molecule type" value="Genomic_DNA"/>
</dbReference>
<dbReference type="SUPFAM" id="SSF52266">
    <property type="entry name" value="SGNH hydrolase"/>
    <property type="match status" value="1"/>
</dbReference>
<comment type="caution">
    <text evidence="2">The sequence shown here is derived from an EMBL/GenBank/DDBJ whole genome shotgun (WGS) entry which is preliminary data.</text>
</comment>
<dbReference type="PANTHER" id="PTHR43784">
    <property type="entry name" value="GDSL-LIKE LIPASE/ACYLHYDROLASE, PUTATIVE (AFU_ORTHOLOGUE AFUA_2G00820)-RELATED"/>
    <property type="match status" value="1"/>
</dbReference>
<dbReference type="CDD" id="cd01832">
    <property type="entry name" value="SGNH_hydrolase_like_1"/>
    <property type="match status" value="1"/>
</dbReference>
<dbReference type="InterPro" id="IPR053140">
    <property type="entry name" value="GDSL_Rv0518-like"/>
</dbReference>
<keyword evidence="3" id="KW-1185">Reference proteome</keyword>
<organism evidence="2 3">
    <name type="scientific">Salana multivorans</name>
    <dbReference type="NCBI Taxonomy" id="120377"/>
    <lineage>
        <taxon>Bacteria</taxon>
        <taxon>Bacillati</taxon>
        <taxon>Actinomycetota</taxon>
        <taxon>Actinomycetes</taxon>
        <taxon>Micrococcales</taxon>
        <taxon>Beutenbergiaceae</taxon>
        <taxon>Salana</taxon>
    </lineage>
</organism>
<protein>
    <submittedName>
        <fullName evidence="2">Lysophospholipase L1-like esterase</fullName>
    </submittedName>
</protein>
<dbReference type="OrthoDB" id="3465773at2"/>